<name>L7DZ82_MICAE</name>
<organism evidence="1 2">
    <name type="scientific">Microcystis aeruginosa TAIHU98</name>
    <dbReference type="NCBI Taxonomy" id="1134457"/>
    <lineage>
        <taxon>Bacteria</taxon>
        <taxon>Bacillati</taxon>
        <taxon>Cyanobacteriota</taxon>
        <taxon>Cyanophyceae</taxon>
        <taxon>Oscillatoriophycideae</taxon>
        <taxon>Chroococcales</taxon>
        <taxon>Microcystaceae</taxon>
        <taxon>Microcystis</taxon>
    </lineage>
</organism>
<gene>
    <name evidence="1" type="ORF">O53_5375</name>
</gene>
<evidence type="ECO:0000313" key="1">
    <source>
        <dbReference type="EMBL" id="ELP52480.1"/>
    </source>
</evidence>
<proteinExistence type="predicted"/>
<dbReference type="Proteomes" id="UP000010932">
    <property type="component" value="Unassembled WGS sequence"/>
</dbReference>
<reference evidence="1 2" key="1">
    <citation type="journal article" date="2013" name="Genome Announc.">
        <title>Whole-Genome Sequence of Microcystis aeruginosa TAIHU98, a Nontoxic Bloom-Forming Strain Isolated from Taihu Lake, China.</title>
        <authorList>
            <person name="Yang C."/>
            <person name="Zhang W."/>
            <person name="Ren M."/>
            <person name="Song L."/>
            <person name="Li T."/>
            <person name="Zhao J."/>
        </authorList>
    </citation>
    <scope>NUCLEOTIDE SEQUENCE [LARGE SCALE GENOMIC DNA]</scope>
    <source>
        <strain evidence="1 2">TAIHU98</strain>
    </source>
</reference>
<sequence length="38" mass="4236">MVNRVINQVFFSKRLKPPFSPQGQGRPTAGIAFLFSAK</sequence>
<dbReference type="AlphaFoldDB" id="L7DZ82"/>
<dbReference type="PATRIC" id="fig|1134457.3.peg.5285"/>
<accession>L7DZ82</accession>
<dbReference type="EMBL" id="ANKQ01000004">
    <property type="protein sequence ID" value="ELP52480.1"/>
    <property type="molecule type" value="Genomic_DNA"/>
</dbReference>
<protein>
    <submittedName>
        <fullName evidence="1">Uncharacterized protein</fullName>
    </submittedName>
</protein>
<comment type="caution">
    <text evidence="1">The sequence shown here is derived from an EMBL/GenBank/DDBJ whole genome shotgun (WGS) entry which is preliminary data.</text>
</comment>
<evidence type="ECO:0000313" key="2">
    <source>
        <dbReference type="Proteomes" id="UP000010932"/>
    </source>
</evidence>